<evidence type="ECO:0000313" key="1">
    <source>
        <dbReference type="EMBL" id="GGK06280.1"/>
    </source>
</evidence>
<comment type="caution">
    <text evidence="1">The sequence shown here is derived from an EMBL/GenBank/DDBJ whole genome shotgun (WGS) entry which is preliminary data.</text>
</comment>
<proteinExistence type="predicted"/>
<reference evidence="1" key="2">
    <citation type="submission" date="2020-09" db="EMBL/GenBank/DDBJ databases">
        <authorList>
            <person name="Sun Q."/>
            <person name="Ohkuma M."/>
        </authorList>
    </citation>
    <scope>NUCLEOTIDE SEQUENCE</scope>
    <source>
        <strain evidence="1">JCM 12580</strain>
    </source>
</reference>
<dbReference type="EMBL" id="BMNQ01000066">
    <property type="protein sequence ID" value="GGK06280.1"/>
    <property type="molecule type" value="Genomic_DNA"/>
</dbReference>
<sequence length="77" mass="8532">MALEYNNSIPLHIQLKERIKQKILDGNHPMYGNGIGANLVKAEGVQLPVHLEKMTSLKPSILSGSAMPTIYQLVYNT</sequence>
<dbReference type="AlphaFoldDB" id="A0A917Q358"/>
<gene>
    <name evidence="1" type="ORF">GCM10007063_30980</name>
</gene>
<evidence type="ECO:0000313" key="2">
    <source>
        <dbReference type="Proteomes" id="UP000658382"/>
    </source>
</evidence>
<accession>A0A917Q358</accession>
<dbReference type="RefSeq" id="WP_188634017.1">
    <property type="nucleotide sequence ID" value="NZ_BMNQ01000066.1"/>
</dbReference>
<keyword evidence="2" id="KW-1185">Reference proteome</keyword>
<dbReference type="Proteomes" id="UP000658382">
    <property type="component" value="Unassembled WGS sequence"/>
</dbReference>
<organism evidence="1 2">
    <name type="scientific">Lentibacillus kapialis</name>
    <dbReference type="NCBI Taxonomy" id="340214"/>
    <lineage>
        <taxon>Bacteria</taxon>
        <taxon>Bacillati</taxon>
        <taxon>Bacillota</taxon>
        <taxon>Bacilli</taxon>
        <taxon>Bacillales</taxon>
        <taxon>Bacillaceae</taxon>
        <taxon>Lentibacillus</taxon>
    </lineage>
</organism>
<protein>
    <submittedName>
        <fullName evidence="1">Uncharacterized protein</fullName>
    </submittedName>
</protein>
<name>A0A917Q358_9BACI</name>
<reference evidence="1" key="1">
    <citation type="journal article" date="2014" name="Int. J. Syst. Evol. Microbiol.">
        <title>Complete genome sequence of Corynebacterium casei LMG S-19264T (=DSM 44701T), isolated from a smear-ripened cheese.</title>
        <authorList>
            <consortium name="US DOE Joint Genome Institute (JGI-PGF)"/>
            <person name="Walter F."/>
            <person name="Albersmeier A."/>
            <person name="Kalinowski J."/>
            <person name="Ruckert C."/>
        </authorList>
    </citation>
    <scope>NUCLEOTIDE SEQUENCE</scope>
    <source>
        <strain evidence="1">JCM 12580</strain>
    </source>
</reference>